<organism evidence="1">
    <name type="scientific">Anguilla anguilla</name>
    <name type="common">European freshwater eel</name>
    <name type="synonym">Muraena anguilla</name>
    <dbReference type="NCBI Taxonomy" id="7936"/>
    <lineage>
        <taxon>Eukaryota</taxon>
        <taxon>Metazoa</taxon>
        <taxon>Chordata</taxon>
        <taxon>Craniata</taxon>
        <taxon>Vertebrata</taxon>
        <taxon>Euteleostomi</taxon>
        <taxon>Actinopterygii</taxon>
        <taxon>Neopterygii</taxon>
        <taxon>Teleostei</taxon>
        <taxon>Anguilliformes</taxon>
        <taxon>Anguillidae</taxon>
        <taxon>Anguilla</taxon>
    </lineage>
</organism>
<dbReference type="EMBL" id="GBXM01062382">
    <property type="protein sequence ID" value="JAH46195.1"/>
    <property type="molecule type" value="Transcribed_RNA"/>
</dbReference>
<proteinExistence type="predicted"/>
<name>A0A0E9SZS2_ANGAN</name>
<protein>
    <submittedName>
        <fullName evidence="1">Uncharacterized protein</fullName>
    </submittedName>
</protein>
<accession>A0A0E9SZS2</accession>
<reference evidence="1" key="1">
    <citation type="submission" date="2014-11" db="EMBL/GenBank/DDBJ databases">
        <authorList>
            <person name="Amaro Gonzalez C."/>
        </authorList>
    </citation>
    <scope>NUCLEOTIDE SEQUENCE</scope>
</reference>
<sequence length="9" mass="912">MCLGACLSD</sequence>
<reference evidence="1" key="2">
    <citation type="journal article" date="2015" name="Fish Shellfish Immunol.">
        <title>Early steps in the European eel (Anguilla anguilla)-Vibrio vulnificus interaction in the gills: Role of the RtxA13 toxin.</title>
        <authorList>
            <person name="Callol A."/>
            <person name="Pajuelo D."/>
            <person name="Ebbesson L."/>
            <person name="Teles M."/>
            <person name="MacKenzie S."/>
            <person name="Amaro C."/>
        </authorList>
    </citation>
    <scope>NUCLEOTIDE SEQUENCE</scope>
</reference>
<evidence type="ECO:0000313" key="1">
    <source>
        <dbReference type="EMBL" id="JAH46195.1"/>
    </source>
</evidence>